<feature type="transmembrane region" description="Helical" evidence="1">
    <location>
        <begin position="242"/>
        <end position="262"/>
    </location>
</feature>
<feature type="transmembrane region" description="Helical" evidence="1">
    <location>
        <begin position="399"/>
        <end position="423"/>
    </location>
</feature>
<evidence type="ECO:0008006" key="4">
    <source>
        <dbReference type="Google" id="ProtNLM"/>
    </source>
</evidence>
<keyword evidence="3" id="KW-1185">Reference proteome</keyword>
<name>A0A7M3T783_9RHOB</name>
<protein>
    <recommendedName>
        <fullName evidence="4">Fenitrothion hydrolase</fullName>
    </recommendedName>
</protein>
<keyword evidence="1" id="KW-1133">Transmembrane helix</keyword>
<evidence type="ECO:0000256" key="1">
    <source>
        <dbReference type="SAM" id="Phobius"/>
    </source>
</evidence>
<reference evidence="2 3" key="1">
    <citation type="submission" date="2020-02" db="EMBL/GenBank/DDBJ databases">
        <title>complete genome sequence of Rhodobacteraceae bacterium.</title>
        <authorList>
            <person name="Park J."/>
            <person name="Kim Y.-S."/>
            <person name="Kim K.-H."/>
        </authorList>
    </citation>
    <scope>NUCLEOTIDE SEQUENCE [LARGE SCALE GENOMIC DNA]</scope>
    <source>
        <strain evidence="2 3">RR4-56</strain>
    </source>
</reference>
<dbReference type="Proteomes" id="UP000503336">
    <property type="component" value="Chromosome"/>
</dbReference>
<organism evidence="2 3">
    <name type="scientific">Pikeienuella piscinae</name>
    <dbReference type="NCBI Taxonomy" id="2748098"/>
    <lineage>
        <taxon>Bacteria</taxon>
        <taxon>Pseudomonadati</taxon>
        <taxon>Pseudomonadota</taxon>
        <taxon>Alphaproteobacteria</taxon>
        <taxon>Rhodobacterales</taxon>
        <taxon>Paracoccaceae</taxon>
        <taxon>Pikeienuella</taxon>
    </lineage>
</organism>
<feature type="transmembrane region" description="Helical" evidence="1">
    <location>
        <begin position="298"/>
        <end position="320"/>
    </location>
</feature>
<dbReference type="KEGG" id="hdh:G5B40_12175"/>
<sequence length="461" mass="48587">MVNLAGFAFPAVLAPSRALAHASEGGLVLLLPTDMYLGAGVAVVALTVGLASVSPAASAARLFRGARLRRSPGRRPAPVLSWISFLVFALLVAAGFTGARDPLANPLPLYFWTVFWVGLVLAQGVFGDLWSMLNPWEGPYRLIARGGAAPLRSPRAFGCWPGCVLLLAFAGFALADPAPTDPDRLAFFAMIYWAATLAGMLAFGAGPWRRQAEFLTILMRWFALLAPFRLRPGGVRLGPPGWRIAAAAPPALSGAIFTLLILGTGSFDGLNETFYWFTFIGVNPLEHPGRSALIGETLAGLVAVNLLLIGAFALSIRLGLALNGPEAPGLSRAFRRLAPSVLPIGFAYHFAHYLTSAMVEGQYALAATSDPLGRGADLLGLGTFYVTTGFFNTTDTVRMIFLAQAGAVVAGHVLAVLLAHALGARLFGKGRRASLALAPLSIFMTGYTFLGLWLLAAPKGG</sequence>
<feature type="transmembrane region" description="Helical" evidence="1">
    <location>
        <begin position="109"/>
        <end position="133"/>
    </location>
</feature>
<accession>A0A7M3T783</accession>
<feature type="transmembrane region" description="Helical" evidence="1">
    <location>
        <begin position="185"/>
        <end position="205"/>
    </location>
</feature>
<feature type="transmembrane region" description="Helical" evidence="1">
    <location>
        <begin position="36"/>
        <end position="58"/>
    </location>
</feature>
<feature type="transmembrane region" description="Helical" evidence="1">
    <location>
        <begin position="154"/>
        <end position="173"/>
    </location>
</feature>
<keyword evidence="1" id="KW-0472">Membrane</keyword>
<keyword evidence="1" id="KW-0812">Transmembrane</keyword>
<gene>
    <name evidence="2" type="ORF">G5B40_12175</name>
</gene>
<evidence type="ECO:0000313" key="2">
    <source>
        <dbReference type="EMBL" id="QIE57864.1"/>
    </source>
</evidence>
<dbReference type="AlphaFoldDB" id="A0A7M3T783"/>
<dbReference type="EMBL" id="CP049056">
    <property type="protein sequence ID" value="QIE57864.1"/>
    <property type="molecule type" value="Genomic_DNA"/>
</dbReference>
<evidence type="ECO:0000313" key="3">
    <source>
        <dbReference type="Proteomes" id="UP000503336"/>
    </source>
</evidence>
<feature type="transmembrane region" description="Helical" evidence="1">
    <location>
        <begin position="435"/>
        <end position="456"/>
    </location>
</feature>
<feature type="transmembrane region" description="Helical" evidence="1">
    <location>
        <begin position="79"/>
        <end position="97"/>
    </location>
</feature>
<proteinExistence type="predicted"/>